<comment type="caution">
    <text evidence="2">The sequence shown here is derived from an EMBL/GenBank/DDBJ whole genome shotgun (WGS) entry which is preliminary data.</text>
</comment>
<evidence type="ECO:0000256" key="1">
    <source>
        <dbReference type="SAM" id="Phobius"/>
    </source>
</evidence>
<keyword evidence="1" id="KW-1133">Transmembrane helix</keyword>
<accession>A0A3N3ZVA9</accession>
<reference evidence="2 3" key="1">
    <citation type="submission" date="2018-10" db="EMBL/GenBank/DDBJ databases">
        <title>Kocuria sp. M5W7-7, whole genome shotgun sequence.</title>
        <authorList>
            <person name="Tuo L."/>
        </authorList>
    </citation>
    <scope>NUCLEOTIDE SEQUENCE [LARGE SCALE GENOMIC DNA]</scope>
    <source>
        <strain evidence="2 3">M5W7-7</strain>
    </source>
</reference>
<evidence type="ECO:0000313" key="2">
    <source>
        <dbReference type="EMBL" id="ROZ65746.1"/>
    </source>
</evidence>
<sequence length="191" mass="19637">MGEGPFRLRRGLSGVFLAVVPPALRLTTAFAVPFVSAAWLLAPFLGATPAVLCAVSVLICPAAFVAHELAHAAVYTILAPADAPEAKGHSTVWTAHVERGALPAAQDVLVTLAGPLVGLAVAVLPQLSAWVVGASLEIHVALVPSSTFALQHLGSILPGTDDFTALIEALRESRTVASPSKEQAPGTESTR</sequence>
<evidence type="ECO:0000313" key="3">
    <source>
        <dbReference type="Proteomes" id="UP000270616"/>
    </source>
</evidence>
<protein>
    <recommendedName>
        <fullName evidence="4">DUF3267 domain-containing protein</fullName>
    </recommendedName>
</protein>
<feature type="transmembrane region" description="Helical" evidence="1">
    <location>
        <begin position="41"/>
        <end position="66"/>
    </location>
</feature>
<dbReference type="AlphaFoldDB" id="A0A3N3ZVA9"/>
<keyword evidence="1" id="KW-0472">Membrane</keyword>
<keyword evidence="3" id="KW-1185">Reference proteome</keyword>
<name>A0A3N3ZVA9_9MICC</name>
<dbReference type="Proteomes" id="UP000270616">
    <property type="component" value="Unassembled WGS sequence"/>
</dbReference>
<evidence type="ECO:0008006" key="4">
    <source>
        <dbReference type="Google" id="ProtNLM"/>
    </source>
</evidence>
<gene>
    <name evidence="2" type="ORF">EDL96_01350</name>
</gene>
<proteinExistence type="predicted"/>
<feature type="transmembrane region" description="Helical" evidence="1">
    <location>
        <begin position="12"/>
        <end position="35"/>
    </location>
</feature>
<dbReference type="EMBL" id="RKMF01000001">
    <property type="protein sequence ID" value="ROZ65746.1"/>
    <property type="molecule type" value="Genomic_DNA"/>
</dbReference>
<organism evidence="2 3">
    <name type="scientific">Kocuria soli</name>
    <dbReference type="NCBI Taxonomy" id="2485125"/>
    <lineage>
        <taxon>Bacteria</taxon>
        <taxon>Bacillati</taxon>
        <taxon>Actinomycetota</taxon>
        <taxon>Actinomycetes</taxon>
        <taxon>Micrococcales</taxon>
        <taxon>Micrococcaceae</taxon>
        <taxon>Kocuria</taxon>
    </lineage>
</organism>
<keyword evidence="1" id="KW-0812">Transmembrane</keyword>